<dbReference type="Pfam" id="PF13460">
    <property type="entry name" value="NAD_binding_10"/>
    <property type="match status" value="1"/>
</dbReference>
<dbReference type="AlphaFoldDB" id="A0A4Q7JE88"/>
<dbReference type="PANTHER" id="PTHR15020">
    <property type="entry name" value="FLAVIN REDUCTASE-RELATED"/>
    <property type="match status" value="1"/>
</dbReference>
<evidence type="ECO:0000313" key="3">
    <source>
        <dbReference type="Proteomes" id="UP000292003"/>
    </source>
</evidence>
<organism evidence="2 3">
    <name type="scientific">Amycolatopsis suaedae</name>
    <dbReference type="NCBI Taxonomy" id="2510978"/>
    <lineage>
        <taxon>Bacteria</taxon>
        <taxon>Bacillati</taxon>
        <taxon>Actinomycetota</taxon>
        <taxon>Actinomycetes</taxon>
        <taxon>Pseudonocardiales</taxon>
        <taxon>Pseudonocardiaceae</taxon>
        <taxon>Amycolatopsis</taxon>
    </lineage>
</organism>
<keyword evidence="3" id="KW-1185">Reference proteome</keyword>
<evidence type="ECO:0000313" key="2">
    <source>
        <dbReference type="EMBL" id="RZQ65386.1"/>
    </source>
</evidence>
<comment type="caution">
    <text evidence="2">The sequence shown here is derived from an EMBL/GenBank/DDBJ whole genome shotgun (WGS) entry which is preliminary data.</text>
</comment>
<dbReference type="Gene3D" id="3.40.50.720">
    <property type="entry name" value="NAD(P)-binding Rossmann-like Domain"/>
    <property type="match status" value="1"/>
</dbReference>
<dbReference type="OrthoDB" id="4248066at2"/>
<dbReference type="Proteomes" id="UP000292003">
    <property type="component" value="Unassembled WGS sequence"/>
</dbReference>
<dbReference type="CDD" id="cd05243">
    <property type="entry name" value="SDR_a5"/>
    <property type="match status" value="1"/>
</dbReference>
<reference evidence="2 3" key="1">
    <citation type="submission" date="2019-02" db="EMBL/GenBank/DDBJ databases">
        <title>Draft genome sequence of Amycolatopsis sp. 8-3EHSu isolated from roots of Suaeda maritima.</title>
        <authorList>
            <person name="Duangmal K."/>
            <person name="Chantavorakit T."/>
        </authorList>
    </citation>
    <scope>NUCLEOTIDE SEQUENCE [LARGE SCALE GENOMIC DNA]</scope>
    <source>
        <strain evidence="2 3">8-3EHSu</strain>
    </source>
</reference>
<proteinExistence type="predicted"/>
<feature type="domain" description="NAD(P)-binding" evidence="1">
    <location>
        <begin position="7"/>
        <end position="189"/>
    </location>
</feature>
<sequence length="213" mass="22266">MQVTVLGSSGRTGIHLVRLLCRHGHRVRAGVRSRGRGTEVVRLGAEPVVADLASDPAVLVDTFLGSDVVINVAGAADPDPAAVNMVDRDGAIAAVHAAERAGVARYLQLSAQFADSPDQGDRLVRSILLAKQVSDDALRKSSLIWTIIRPGTLTDEHPTGRVKLSGHLEPGRVSRSDVAAVLVAALDEPLTENRGFDVISGDVPIPTALATAG</sequence>
<name>A0A4Q7JE88_9PSEU</name>
<dbReference type="EMBL" id="SFCC01000002">
    <property type="protein sequence ID" value="RZQ65386.1"/>
    <property type="molecule type" value="Genomic_DNA"/>
</dbReference>
<dbReference type="InterPro" id="IPR036291">
    <property type="entry name" value="NAD(P)-bd_dom_sf"/>
</dbReference>
<evidence type="ECO:0000259" key="1">
    <source>
        <dbReference type="Pfam" id="PF13460"/>
    </source>
</evidence>
<dbReference type="PANTHER" id="PTHR15020:SF50">
    <property type="entry name" value="UPF0659 PROTEIN YMR090W"/>
    <property type="match status" value="1"/>
</dbReference>
<protein>
    <submittedName>
        <fullName evidence="2">SDR family oxidoreductase</fullName>
    </submittedName>
</protein>
<dbReference type="SUPFAM" id="SSF51735">
    <property type="entry name" value="NAD(P)-binding Rossmann-fold domains"/>
    <property type="match status" value="1"/>
</dbReference>
<dbReference type="InterPro" id="IPR016040">
    <property type="entry name" value="NAD(P)-bd_dom"/>
</dbReference>
<accession>A0A4Q7JE88</accession>
<gene>
    <name evidence="2" type="ORF">EWH70_05810</name>
</gene>